<sequence length="99" mass="11451">MSPTKFSKETIRFILEQLSSNFNNLALVTFLFLLQHGSQLTAGSMLLREKYFTSRLSFSSNQLFNYGYFLCLNLHAITSSKWSRAWETGLMVSEVARRK</sequence>
<keyword evidence="2" id="KW-1185">Reference proteome</keyword>
<reference evidence="1 2" key="1">
    <citation type="submission" date="2021-06" db="EMBL/GenBank/DDBJ databases">
        <title>Caerostris darwini draft genome.</title>
        <authorList>
            <person name="Kono N."/>
            <person name="Arakawa K."/>
        </authorList>
    </citation>
    <scope>NUCLEOTIDE SEQUENCE [LARGE SCALE GENOMIC DNA]</scope>
</reference>
<gene>
    <name evidence="1" type="ORF">CDAR_165121</name>
</gene>
<protein>
    <submittedName>
        <fullName evidence="1">Uncharacterized protein</fullName>
    </submittedName>
</protein>
<accession>A0AAV4NYC9</accession>
<dbReference type="EMBL" id="BPLQ01002108">
    <property type="protein sequence ID" value="GIX88745.1"/>
    <property type="molecule type" value="Genomic_DNA"/>
</dbReference>
<evidence type="ECO:0000313" key="2">
    <source>
        <dbReference type="Proteomes" id="UP001054837"/>
    </source>
</evidence>
<comment type="caution">
    <text evidence="1">The sequence shown here is derived from an EMBL/GenBank/DDBJ whole genome shotgun (WGS) entry which is preliminary data.</text>
</comment>
<proteinExistence type="predicted"/>
<organism evidence="1 2">
    <name type="scientific">Caerostris darwini</name>
    <dbReference type="NCBI Taxonomy" id="1538125"/>
    <lineage>
        <taxon>Eukaryota</taxon>
        <taxon>Metazoa</taxon>
        <taxon>Ecdysozoa</taxon>
        <taxon>Arthropoda</taxon>
        <taxon>Chelicerata</taxon>
        <taxon>Arachnida</taxon>
        <taxon>Araneae</taxon>
        <taxon>Araneomorphae</taxon>
        <taxon>Entelegynae</taxon>
        <taxon>Araneoidea</taxon>
        <taxon>Araneidae</taxon>
        <taxon>Caerostris</taxon>
    </lineage>
</organism>
<dbReference type="AlphaFoldDB" id="A0AAV4NYC9"/>
<evidence type="ECO:0000313" key="1">
    <source>
        <dbReference type="EMBL" id="GIX88745.1"/>
    </source>
</evidence>
<dbReference type="Proteomes" id="UP001054837">
    <property type="component" value="Unassembled WGS sequence"/>
</dbReference>
<name>A0AAV4NYC9_9ARAC</name>